<dbReference type="RefSeq" id="WP_377051513.1">
    <property type="nucleotide sequence ID" value="NZ_JBHLVZ010000037.1"/>
</dbReference>
<evidence type="ECO:0000313" key="4">
    <source>
        <dbReference type="EMBL" id="MFC0386749.1"/>
    </source>
</evidence>
<reference evidence="4 5" key="1">
    <citation type="submission" date="2024-09" db="EMBL/GenBank/DDBJ databases">
        <authorList>
            <person name="Sun Q."/>
            <person name="Mori K."/>
        </authorList>
    </citation>
    <scope>NUCLEOTIDE SEQUENCE [LARGE SCALE GENOMIC DNA]</scope>
    <source>
        <strain evidence="4 5">CCM 7468</strain>
    </source>
</reference>
<feature type="signal peptide" evidence="2">
    <location>
        <begin position="1"/>
        <end position="25"/>
    </location>
</feature>
<dbReference type="SUPFAM" id="SSF53850">
    <property type="entry name" value="Periplasmic binding protein-like II"/>
    <property type="match status" value="1"/>
</dbReference>
<dbReference type="Pfam" id="PF00497">
    <property type="entry name" value="SBP_bac_3"/>
    <property type="match status" value="1"/>
</dbReference>
<evidence type="ECO:0000259" key="3">
    <source>
        <dbReference type="SMART" id="SM00062"/>
    </source>
</evidence>
<dbReference type="SMART" id="SM00062">
    <property type="entry name" value="PBPb"/>
    <property type="match status" value="1"/>
</dbReference>
<dbReference type="Gene3D" id="3.40.190.10">
    <property type="entry name" value="Periplasmic binding protein-like II"/>
    <property type="match status" value="2"/>
</dbReference>
<dbReference type="CDD" id="cd13623">
    <property type="entry name" value="PBP2_AA_hypothetical"/>
    <property type="match status" value="1"/>
</dbReference>
<keyword evidence="5" id="KW-1185">Reference proteome</keyword>
<sequence>MAHALPTAPALLGLALMAAPAAAQAPAPPASAEVVRTLAPGGTLRAAINFGNTVLAQPDPATGAPRGVSAELATELGRRLGVPVSFITFDSAGKVTDANKEGAWDVAFLARDPVRAQGILFTAPYVVIEGTYMVSQASPLQSVEEVDRQGTRVAVGRGSAYDLYLTRALRNAELVRAPSSPEAIALFLRDRLEAAAGVKQPLVEYAGAHPEVRVIPGRFMVIEQAVGIPSGRDAGLPFVRAFVEEMKASGMVARALASSGQGDAAVAPPAP</sequence>
<gene>
    <name evidence="4" type="ORF">ACFFIC_14510</name>
</gene>
<protein>
    <submittedName>
        <fullName evidence="4">ABC transporter substrate-binding protein</fullName>
    </submittedName>
</protein>
<proteinExistence type="predicted"/>
<dbReference type="InterPro" id="IPR001638">
    <property type="entry name" value="Solute-binding_3/MltF_N"/>
</dbReference>
<comment type="caution">
    <text evidence="4">The sequence shown here is derived from an EMBL/GenBank/DDBJ whole genome shotgun (WGS) entry which is preliminary data.</text>
</comment>
<dbReference type="Proteomes" id="UP001589789">
    <property type="component" value="Unassembled WGS sequence"/>
</dbReference>
<dbReference type="PANTHER" id="PTHR35936:SF17">
    <property type="entry name" value="ARGININE-BINDING EXTRACELLULAR PROTEIN ARTP"/>
    <property type="match status" value="1"/>
</dbReference>
<dbReference type="EMBL" id="JBHLVZ010000037">
    <property type="protein sequence ID" value="MFC0386749.1"/>
    <property type="molecule type" value="Genomic_DNA"/>
</dbReference>
<evidence type="ECO:0000313" key="5">
    <source>
        <dbReference type="Proteomes" id="UP001589789"/>
    </source>
</evidence>
<accession>A0ABV6IT17</accession>
<keyword evidence="1 2" id="KW-0732">Signal</keyword>
<feature type="domain" description="Solute-binding protein family 3/N-terminal" evidence="3">
    <location>
        <begin position="43"/>
        <end position="259"/>
    </location>
</feature>
<feature type="chain" id="PRO_5045297166" evidence="2">
    <location>
        <begin position="26"/>
        <end position="271"/>
    </location>
</feature>
<organism evidence="4 5">
    <name type="scientific">Muricoccus vinaceus</name>
    <dbReference type="NCBI Taxonomy" id="424704"/>
    <lineage>
        <taxon>Bacteria</taxon>
        <taxon>Pseudomonadati</taxon>
        <taxon>Pseudomonadota</taxon>
        <taxon>Alphaproteobacteria</taxon>
        <taxon>Acetobacterales</taxon>
        <taxon>Roseomonadaceae</taxon>
        <taxon>Muricoccus</taxon>
    </lineage>
</organism>
<dbReference type="PANTHER" id="PTHR35936">
    <property type="entry name" value="MEMBRANE-BOUND LYTIC MUREIN TRANSGLYCOSYLASE F"/>
    <property type="match status" value="1"/>
</dbReference>
<evidence type="ECO:0000256" key="1">
    <source>
        <dbReference type="ARBA" id="ARBA00022729"/>
    </source>
</evidence>
<name>A0ABV6IT17_9PROT</name>
<evidence type="ECO:0000256" key="2">
    <source>
        <dbReference type="SAM" id="SignalP"/>
    </source>
</evidence>